<keyword evidence="3 6" id="KW-0717">Septation</keyword>
<keyword evidence="2 6" id="KW-0132">Cell division</keyword>
<evidence type="ECO:0000256" key="5">
    <source>
        <dbReference type="ARBA" id="ARBA00046874"/>
    </source>
</evidence>
<evidence type="ECO:0000259" key="8">
    <source>
        <dbReference type="Pfam" id="PF22642"/>
    </source>
</evidence>
<dbReference type="Gene3D" id="2.160.20.70">
    <property type="match status" value="1"/>
</dbReference>
<dbReference type="Pfam" id="PF22642">
    <property type="entry name" value="MinC_N_1"/>
    <property type="match status" value="1"/>
</dbReference>
<comment type="similarity">
    <text evidence="1 6">Belongs to the MinC family.</text>
</comment>
<keyword evidence="4 6" id="KW-0131">Cell cycle</keyword>
<dbReference type="InterPro" id="IPR016098">
    <property type="entry name" value="CAP/MinC_C"/>
</dbReference>
<evidence type="ECO:0000256" key="6">
    <source>
        <dbReference type="HAMAP-Rule" id="MF_00267"/>
    </source>
</evidence>
<reference evidence="10" key="1">
    <citation type="journal article" date="2019" name="Int. J. Syst. Evol. Microbiol.">
        <title>The Global Catalogue of Microorganisms (GCM) 10K type strain sequencing project: providing services to taxonomists for standard genome sequencing and annotation.</title>
        <authorList>
            <consortium name="The Broad Institute Genomics Platform"/>
            <consortium name="The Broad Institute Genome Sequencing Center for Infectious Disease"/>
            <person name="Wu L."/>
            <person name="Ma J."/>
        </authorList>
    </citation>
    <scope>NUCLEOTIDE SEQUENCE [LARGE SCALE GENOMIC DNA]</scope>
    <source>
        <strain evidence="10">CCUG 57263</strain>
    </source>
</reference>
<dbReference type="RefSeq" id="WP_144938764.1">
    <property type="nucleotide sequence ID" value="NZ_JBHTIU010000074.1"/>
</dbReference>
<dbReference type="Pfam" id="PF03775">
    <property type="entry name" value="MinC_C"/>
    <property type="match status" value="1"/>
</dbReference>
<dbReference type="Gene3D" id="3.30.160.540">
    <property type="match status" value="1"/>
</dbReference>
<evidence type="ECO:0000256" key="2">
    <source>
        <dbReference type="ARBA" id="ARBA00022618"/>
    </source>
</evidence>
<dbReference type="HAMAP" id="MF_00267">
    <property type="entry name" value="MinC"/>
    <property type="match status" value="1"/>
</dbReference>
<dbReference type="SUPFAM" id="SSF63848">
    <property type="entry name" value="Cell-division inhibitor MinC, C-terminal domain"/>
    <property type="match status" value="1"/>
</dbReference>
<dbReference type="InterPro" id="IPR005526">
    <property type="entry name" value="Septum_form_inhib_MinC_C"/>
</dbReference>
<dbReference type="PANTHER" id="PTHR34108:SF1">
    <property type="entry name" value="SEPTUM SITE-DETERMINING PROTEIN MINC"/>
    <property type="match status" value="1"/>
</dbReference>
<dbReference type="InterPro" id="IPR055219">
    <property type="entry name" value="MinC_N_1"/>
</dbReference>
<dbReference type="InterPro" id="IPR036145">
    <property type="entry name" value="MinC_C_sf"/>
</dbReference>
<dbReference type="InterPro" id="IPR013033">
    <property type="entry name" value="MinC"/>
</dbReference>
<name>A0ABW3DFC1_9BACL</name>
<comment type="function">
    <text evidence="6">Cell division inhibitor that blocks the formation of polar Z ring septums. Rapidly oscillates between the poles of the cell to destabilize FtsZ filaments that have formed before they mature into polar Z rings. Prevents FtsZ polymerization.</text>
</comment>
<evidence type="ECO:0000313" key="9">
    <source>
        <dbReference type="EMBL" id="MFD0871224.1"/>
    </source>
</evidence>
<protein>
    <recommendedName>
        <fullName evidence="6">Probable septum site-determining protein MinC</fullName>
    </recommendedName>
</protein>
<evidence type="ECO:0000259" key="7">
    <source>
        <dbReference type="Pfam" id="PF03775"/>
    </source>
</evidence>
<evidence type="ECO:0000256" key="1">
    <source>
        <dbReference type="ARBA" id="ARBA00006291"/>
    </source>
</evidence>
<feature type="domain" description="Septum formation inhibitor MinC C-terminal" evidence="7">
    <location>
        <begin position="105"/>
        <end position="203"/>
    </location>
</feature>
<evidence type="ECO:0000313" key="10">
    <source>
        <dbReference type="Proteomes" id="UP001597120"/>
    </source>
</evidence>
<dbReference type="EMBL" id="JBHTIU010000074">
    <property type="protein sequence ID" value="MFD0871224.1"/>
    <property type="molecule type" value="Genomic_DNA"/>
</dbReference>
<comment type="subunit">
    <text evidence="5 6">Interacts with MinD and FtsZ.</text>
</comment>
<gene>
    <name evidence="6" type="primary">minC</name>
    <name evidence="9" type="ORF">ACFQ03_18945</name>
</gene>
<feature type="domain" description="Septum site-determining protein MinC N-terminal" evidence="8">
    <location>
        <begin position="8"/>
        <end position="85"/>
    </location>
</feature>
<dbReference type="Proteomes" id="UP001597120">
    <property type="component" value="Unassembled WGS sequence"/>
</dbReference>
<evidence type="ECO:0000256" key="3">
    <source>
        <dbReference type="ARBA" id="ARBA00023210"/>
    </source>
</evidence>
<proteinExistence type="inferred from homology"/>
<accession>A0ABW3DFC1</accession>
<organism evidence="9 10">
    <name type="scientific">Paenibacillus residui</name>
    <dbReference type="NCBI Taxonomy" id="629724"/>
    <lineage>
        <taxon>Bacteria</taxon>
        <taxon>Bacillati</taxon>
        <taxon>Bacillota</taxon>
        <taxon>Bacilli</taxon>
        <taxon>Bacillales</taxon>
        <taxon>Paenibacillaceae</taxon>
        <taxon>Paenibacillus</taxon>
    </lineage>
</organism>
<dbReference type="PANTHER" id="PTHR34108">
    <property type="entry name" value="SEPTUM SITE-DETERMINING PROTEIN MINC"/>
    <property type="match status" value="1"/>
</dbReference>
<sequence>MTATKHHVTIKGVKDGLVFVLDDTCRLTDLLEELQHKLEKTHHKILSGPLIRVYVNLGKRVINEAEQEQIRELIGQHGNLIIQSFETSASPALPPEILPSGIKVITGIVRSGQTVTHEGNVMLLGDVNPGGSILSTGDIFVMGSLRGMAHAGTQGDEKAIIAASYMRPTQLRIAGIFSRPPDEWGIDEALMEFAYIQNARMEIDKIYHIQRIRPDLGKG</sequence>
<evidence type="ECO:0000256" key="4">
    <source>
        <dbReference type="ARBA" id="ARBA00023306"/>
    </source>
</evidence>
<keyword evidence="10" id="KW-1185">Reference proteome</keyword>
<comment type="caution">
    <text evidence="9">The sequence shown here is derived from an EMBL/GenBank/DDBJ whole genome shotgun (WGS) entry which is preliminary data.</text>
</comment>